<keyword evidence="4" id="KW-1185">Reference proteome</keyword>
<dbReference type="EMBL" id="CABGGS010000005">
    <property type="protein sequence ID" value="VUS37171.1"/>
    <property type="molecule type" value="Genomic_DNA"/>
</dbReference>
<sequence length="49" mass="5555">MRAAFGKNTALAAKERYLSSRLVKTLPLVVPIFFYHGAVSPWPYSLSWL</sequence>
<dbReference type="InterPro" id="IPR006842">
    <property type="entry name" value="Transposase_31"/>
</dbReference>
<keyword evidence="1" id="KW-0472">Membrane</keyword>
<feature type="transmembrane region" description="Helical" evidence="1">
    <location>
        <begin position="21"/>
        <end position="39"/>
    </location>
</feature>
<feature type="domain" description="Transposase (putative) YhgA-like" evidence="2">
    <location>
        <begin position="11"/>
        <end position="49"/>
    </location>
</feature>
<proteinExistence type="predicted"/>
<protein>
    <recommendedName>
        <fullName evidence="2">Transposase (putative) YhgA-like domain-containing protein</fullName>
    </recommendedName>
</protein>
<gene>
    <name evidence="3" type="ORF">SB6411_05112</name>
</gene>
<evidence type="ECO:0000313" key="3">
    <source>
        <dbReference type="EMBL" id="VUS37171.1"/>
    </source>
</evidence>
<reference evidence="3 4" key="1">
    <citation type="submission" date="2019-07" db="EMBL/GenBank/DDBJ databases">
        <authorList>
            <person name="Brisse S."/>
            <person name="Rodrigues C."/>
            <person name="Thorpe H."/>
        </authorList>
    </citation>
    <scope>NUCLEOTIDE SEQUENCE [LARGE SCALE GENOMIC DNA]</scope>
    <source>
        <strain evidence="3">SB6411</strain>
    </source>
</reference>
<organism evidence="3 4">
    <name type="scientific">Klebsiella spallanzanii</name>
    <dbReference type="NCBI Taxonomy" id="2587528"/>
    <lineage>
        <taxon>Bacteria</taxon>
        <taxon>Pseudomonadati</taxon>
        <taxon>Pseudomonadota</taxon>
        <taxon>Gammaproteobacteria</taxon>
        <taxon>Enterobacterales</taxon>
        <taxon>Enterobacteriaceae</taxon>
        <taxon>Klebsiella/Raoultella group</taxon>
        <taxon>Klebsiella</taxon>
    </lineage>
</organism>
<keyword evidence="1" id="KW-0812">Transmembrane</keyword>
<name>A0ABY6V8C3_9ENTR</name>
<comment type="caution">
    <text evidence="3">The sequence shown here is derived from an EMBL/GenBank/DDBJ whole genome shotgun (WGS) entry which is preliminary data.</text>
</comment>
<dbReference type="Proteomes" id="UP000317652">
    <property type="component" value="Unassembled WGS sequence"/>
</dbReference>
<dbReference type="Pfam" id="PF04754">
    <property type="entry name" value="Transposase_31"/>
    <property type="match status" value="1"/>
</dbReference>
<evidence type="ECO:0000313" key="4">
    <source>
        <dbReference type="Proteomes" id="UP000317652"/>
    </source>
</evidence>
<evidence type="ECO:0000256" key="1">
    <source>
        <dbReference type="SAM" id="Phobius"/>
    </source>
</evidence>
<evidence type="ECO:0000259" key="2">
    <source>
        <dbReference type="Pfam" id="PF04754"/>
    </source>
</evidence>
<accession>A0ABY6V8C3</accession>
<keyword evidence="1" id="KW-1133">Transmembrane helix</keyword>